<dbReference type="Pfam" id="PF01370">
    <property type="entry name" value="Epimerase"/>
    <property type="match status" value="1"/>
</dbReference>
<dbReference type="SUPFAM" id="SSF51735">
    <property type="entry name" value="NAD(P)-binding Rossmann-fold domains"/>
    <property type="match status" value="1"/>
</dbReference>
<evidence type="ECO:0000259" key="1">
    <source>
        <dbReference type="Pfam" id="PF01370"/>
    </source>
</evidence>
<dbReference type="RefSeq" id="WP_074224697.1">
    <property type="nucleotide sequence ID" value="NZ_FSRC01000001.1"/>
</dbReference>
<dbReference type="InterPro" id="IPR036291">
    <property type="entry name" value="NAD(P)-bd_dom_sf"/>
</dbReference>
<dbReference type="AlphaFoldDB" id="A0A1N6EE47"/>
<dbReference type="Gene3D" id="3.40.50.720">
    <property type="entry name" value="NAD(P)-binding Rossmann-like Domain"/>
    <property type="match status" value="1"/>
</dbReference>
<reference evidence="3" key="1">
    <citation type="submission" date="2016-11" db="EMBL/GenBank/DDBJ databases">
        <authorList>
            <person name="Varghese N."/>
            <person name="Submissions S."/>
        </authorList>
    </citation>
    <scope>NUCLEOTIDE SEQUENCE [LARGE SCALE GENOMIC DNA]</scope>
    <source>
        <strain evidence="3">DSM 15292</strain>
    </source>
</reference>
<protein>
    <submittedName>
        <fullName evidence="2">Nucleoside-diphosphate-sugar epimerase</fullName>
    </submittedName>
</protein>
<keyword evidence="3" id="KW-1185">Reference proteome</keyword>
<dbReference type="InterPro" id="IPR050177">
    <property type="entry name" value="Lipid_A_modif_metabolic_enz"/>
</dbReference>
<accession>A0A1N6EE47</accession>
<evidence type="ECO:0000313" key="2">
    <source>
        <dbReference type="EMBL" id="SIN81231.1"/>
    </source>
</evidence>
<dbReference type="STRING" id="226505.SAMN05444394_2031"/>
<dbReference type="PANTHER" id="PTHR43245:SF58">
    <property type="entry name" value="BLL5923 PROTEIN"/>
    <property type="match status" value="1"/>
</dbReference>
<sequence>MKVLLTGGTGFLGAYIFKALQKEHEVITLGRSAKNSLQADFSKDLPSIPSVDWVIHAASPAHFIPKTESEKQSFFEVNVGGTEKLLRGLKEIPKLFVYISTVAVYGLDEGDMVRESTPLNGENPYGKSKIEAENLILEWAEKNGVKTFIFRLPLVVGENPPGNLSAIAKAIKKKMYFRIGKGLNKKSMVLAEDVAKLIGELAHKPPGIYHLCDPAPASLSEIDSSIASRFGYRVKTIPELPIQLVAKIGDLFPFFPLNSLKVKKLSSTLTFDTQKAIDELNWKPNSVLGFLKNTSIIS</sequence>
<dbReference type="Proteomes" id="UP000185221">
    <property type="component" value="Unassembled WGS sequence"/>
</dbReference>
<proteinExistence type="predicted"/>
<dbReference type="PANTHER" id="PTHR43245">
    <property type="entry name" value="BIFUNCTIONAL POLYMYXIN RESISTANCE PROTEIN ARNA"/>
    <property type="match status" value="1"/>
</dbReference>
<dbReference type="InterPro" id="IPR001509">
    <property type="entry name" value="Epimerase_deHydtase"/>
</dbReference>
<feature type="domain" description="NAD-dependent epimerase/dehydratase" evidence="1">
    <location>
        <begin position="3"/>
        <end position="203"/>
    </location>
</feature>
<name>A0A1N6EE47_9BACT</name>
<gene>
    <name evidence="2" type="ORF">SAMN05444394_2031</name>
</gene>
<organism evidence="2 3">
    <name type="scientific">Algoriphagus halophilus</name>
    <dbReference type="NCBI Taxonomy" id="226505"/>
    <lineage>
        <taxon>Bacteria</taxon>
        <taxon>Pseudomonadati</taxon>
        <taxon>Bacteroidota</taxon>
        <taxon>Cytophagia</taxon>
        <taxon>Cytophagales</taxon>
        <taxon>Cyclobacteriaceae</taxon>
        <taxon>Algoriphagus</taxon>
    </lineage>
</organism>
<dbReference type="OrthoDB" id="1490291at2"/>
<dbReference type="EMBL" id="FSRC01000001">
    <property type="protein sequence ID" value="SIN81231.1"/>
    <property type="molecule type" value="Genomic_DNA"/>
</dbReference>
<evidence type="ECO:0000313" key="3">
    <source>
        <dbReference type="Proteomes" id="UP000185221"/>
    </source>
</evidence>